<feature type="non-terminal residue" evidence="2">
    <location>
        <position position="1"/>
    </location>
</feature>
<evidence type="ECO:0000256" key="1">
    <source>
        <dbReference type="SAM" id="MobiDB-lite"/>
    </source>
</evidence>
<dbReference type="AlphaFoldDB" id="A0A9D3W8V1"/>
<comment type="caution">
    <text evidence="2">The sequence shown here is derived from an EMBL/GenBank/DDBJ whole genome shotgun (WGS) entry which is preliminary data.</text>
</comment>
<evidence type="ECO:0000313" key="3">
    <source>
        <dbReference type="Proteomes" id="UP000828251"/>
    </source>
</evidence>
<protein>
    <submittedName>
        <fullName evidence="2">Uncharacterized protein</fullName>
    </submittedName>
</protein>
<name>A0A9D3W8V1_9ROSI</name>
<proteinExistence type="predicted"/>
<accession>A0A9D3W8V1</accession>
<gene>
    <name evidence="2" type="ORF">J1N35_007638</name>
</gene>
<organism evidence="2 3">
    <name type="scientific">Gossypium stocksii</name>
    <dbReference type="NCBI Taxonomy" id="47602"/>
    <lineage>
        <taxon>Eukaryota</taxon>
        <taxon>Viridiplantae</taxon>
        <taxon>Streptophyta</taxon>
        <taxon>Embryophyta</taxon>
        <taxon>Tracheophyta</taxon>
        <taxon>Spermatophyta</taxon>
        <taxon>Magnoliopsida</taxon>
        <taxon>eudicotyledons</taxon>
        <taxon>Gunneridae</taxon>
        <taxon>Pentapetalae</taxon>
        <taxon>rosids</taxon>
        <taxon>malvids</taxon>
        <taxon>Malvales</taxon>
        <taxon>Malvaceae</taxon>
        <taxon>Malvoideae</taxon>
        <taxon>Gossypium</taxon>
    </lineage>
</organism>
<keyword evidence="3" id="KW-1185">Reference proteome</keyword>
<dbReference type="Proteomes" id="UP000828251">
    <property type="component" value="Unassembled WGS sequence"/>
</dbReference>
<sequence>LCLDPTISTNYSFALPRANSWAMLQITEDINVLTRQFDEGVFPYARLSSAPQIPISNASESLYTLPVIVMPHLDTPSPSLRNKTTGSTLSPLVVVHTKSSQPPASINSNYFGNNAQSPNPSIPDT</sequence>
<dbReference type="EMBL" id="JAIQCV010000003">
    <property type="protein sequence ID" value="KAH1114260.1"/>
    <property type="molecule type" value="Genomic_DNA"/>
</dbReference>
<reference evidence="2 3" key="1">
    <citation type="journal article" date="2021" name="Plant Biotechnol. J.">
        <title>Multi-omics assisted identification of the key and species-specific regulatory components of drought-tolerant mechanisms in Gossypium stocksii.</title>
        <authorList>
            <person name="Yu D."/>
            <person name="Ke L."/>
            <person name="Zhang D."/>
            <person name="Wu Y."/>
            <person name="Sun Y."/>
            <person name="Mei J."/>
            <person name="Sun J."/>
            <person name="Sun Y."/>
        </authorList>
    </citation>
    <scope>NUCLEOTIDE SEQUENCE [LARGE SCALE GENOMIC DNA]</scope>
    <source>
        <strain evidence="3">cv. E1</strain>
        <tissue evidence="2">Leaf</tissue>
    </source>
</reference>
<evidence type="ECO:0000313" key="2">
    <source>
        <dbReference type="EMBL" id="KAH1114260.1"/>
    </source>
</evidence>
<feature type="region of interest" description="Disordered" evidence="1">
    <location>
        <begin position="99"/>
        <end position="125"/>
    </location>
</feature>